<accession>A0AAN9IGK0</accession>
<gene>
    <name evidence="1" type="ORF">RJT34_25120</name>
</gene>
<dbReference type="Proteomes" id="UP001359559">
    <property type="component" value="Unassembled WGS sequence"/>
</dbReference>
<evidence type="ECO:0000313" key="2">
    <source>
        <dbReference type="Proteomes" id="UP001359559"/>
    </source>
</evidence>
<comment type="caution">
    <text evidence="1">The sequence shown here is derived from an EMBL/GenBank/DDBJ whole genome shotgun (WGS) entry which is preliminary data.</text>
</comment>
<keyword evidence="2" id="KW-1185">Reference proteome</keyword>
<sequence>MAEMTLERKRLLFYKIKHLTNSLQPGSRAKATTDRAASFDRDHQNLVIIGENRGYSRPSCNRRLDSPLVPKYSISLRTTLSLSLSLSLSRF</sequence>
<dbReference type="AlphaFoldDB" id="A0AAN9IGK0"/>
<evidence type="ECO:0000313" key="1">
    <source>
        <dbReference type="EMBL" id="KAK7280058.1"/>
    </source>
</evidence>
<name>A0AAN9IGK0_CLITE</name>
<protein>
    <submittedName>
        <fullName evidence="1">Uncharacterized protein</fullName>
    </submittedName>
</protein>
<organism evidence="1 2">
    <name type="scientific">Clitoria ternatea</name>
    <name type="common">Butterfly pea</name>
    <dbReference type="NCBI Taxonomy" id="43366"/>
    <lineage>
        <taxon>Eukaryota</taxon>
        <taxon>Viridiplantae</taxon>
        <taxon>Streptophyta</taxon>
        <taxon>Embryophyta</taxon>
        <taxon>Tracheophyta</taxon>
        <taxon>Spermatophyta</taxon>
        <taxon>Magnoliopsida</taxon>
        <taxon>eudicotyledons</taxon>
        <taxon>Gunneridae</taxon>
        <taxon>Pentapetalae</taxon>
        <taxon>rosids</taxon>
        <taxon>fabids</taxon>
        <taxon>Fabales</taxon>
        <taxon>Fabaceae</taxon>
        <taxon>Papilionoideae</taxon>
        <taxon>50 kb inversion clade</taxon>
        <taxon>NPAAA clade</taxon>
        <taxon>indigoferoid/millettioid clade</taxon>
        <taxon>Phaseoleae</taxon>
        <taxon>Clitoria</taxon>
    </lineage>
</organism>
<reference evidence="1 2" key="1">
    <citation type="submission" date="2024-01" db="EMBL/GenBank/DDBJ databases">
        <title>The genomes of 5 underutilized Papilionoideae crops provide insights into root nodulation and disease resistance.</title>
        <authorList>
            <person name="Yuan L."/>
        </authorList>
    </citation>
    <scope>NUCLEOTIDE SEQUENCE [LARGE SCALE GENOMIC DNA]</scope>
    <source>
        <strain evidence="1">LY-2023</strain>
        <tissue evidence="1">Leaf</tissue>
    </source>
</reference>
<proteinExistence type="predicted"/>
<dbReference type="EMBL" id="JAYKXN010000006">
    <property type="protein sequence ID" value="KAK7280058.1"/>
    <property type="molecule type" value="Genomic_DNA"/>
</dbReference>